<evidence type="ECO:0000313" key="3">
    <source>
        <dbReference type="Proteomes" id="UP001177003"/>
    </source>
</evidence>
<dbReference type="EMBL" id="OX465080">
    <property type="protein sequence ID" value="CAI9278189.1"/>
    <property type="molecule type" value="Genomic_DNA"/>
</dbReference>
<keyword evidence="1" id="KW-0812">Transmembrane</keyword>
<protein>
    <submittedName>
        <fullName evidence="2">Uncharacterized protein</fullName>
    </submittedName>
</protein>
<evidence type="ECO:0000256" key="1">
    <source>
        <dbReference type="SAM" id="Phobius"/>
    </source>
</evidence>
<reference evidence="2" key="1">
    <citation type="submission" date="2023-04" db="EMBL/GenBank/DDBJ databases">
        <authorList>
            <person name="Vijverberg K."/>
            <person name="Xiong W."/>
            <person name="Schranz E."/>
        </authorList>
    </citation>
    <scope>NUCLEOTIDE SEQUENCE</scope>
</reference>
<gene>
    <name evidence="2" type="ORF">LSALG_LOCUS18075</name>
</gene>
<keyword evidence="3" id="KW-1185">Reference proteome</keyword>
<sequence length="362" mass="40761">MCVSFVHVVISIHDVVWVYLGRKFKKSHHHRREVVATSYHREPSSTTTARGSSRWCSTIDGKKGDWDGSAGDGEQRCFPVNFGDGVVDFDGCFPFALIILSMLLPSSSRLPPYPSYRCSFLPCSLAIFSLSLHRFHILPSRVLCLKISLEVDPKAHPCQSDIETSVERQSHRRRESHTARQWKKMMMFVVAVCCPPSLSLTISALSLFFSSMTVSSSFIFSIFHQVIIRSIYAFEKAQKLDPTSKLSIFNGLKGGHSLPGPFRVLPLARGLQDKESGFYKLLQNKTKTFARADVARALQVMEEKYLNAFDLASKHEGSGTLTKCFTCQHYALRRFVSSKQGMLVYFIDGRGKIEVLSQLLSE</sequence>
<keyword evidence="1" id="KW-1133">Transmembrane helix</keyword>
<proteinExistence type="predicted"/>
<organism evidence="2 3">
    <name type="scientific">Lactuca saligna</name>
    <name type="common">Willowleaf lettuce</name>
    <dbReference type="NCBI Taxonomy" id="75948"/>
    <lineage>
        <taxon>Eukaryota</taxon>
        <taxon>Viridiplantae</taxon>
        <taxon>Streptophyta</taxon>
        <taxon>Embryophyta</taxon>
        <taxon>Tracheophyta</taxon>
        <taxon>Spermatophyta</taxon>
        <taxon>Magnoliopsida</taxon>
        <taxon>eudicotyledons</taxon>
        <taxon>Gunneridae</taxon>
        <taxon>Pentapetalae</taxon>
        <taxon>asterids</taxon>
        <taxon>campanulids</taxon>
        <taxon>Asterales</taxon>
        <taxon>Asteraceae</taxon>
        <taxon>Cichorioideae</taxon>
        <taxon>Cichorieae</taxon>
        <taxon>Lactucinae</taxon>
        <taxon>Lactuca</taxon>
    </lineage>
</organism>
<evidence type="ECO:0000313" key="2">
    <source>
        <dbReference type="EMBL" id="CAI9278189.1"/>
    </source>
</evidence>
<dbReference type="AlphaFoldDB" id="A0AA35YQD3"/>
<keyword evidence="1" id="KW-0472">Membrane</keyword>
<dbReference type="Proteomes" id="UP001177003">
    <property type="component" value="Chromosome 4"/>
</dbReference>
<accession>A0AA35YQD3</accession>
<feature type="transmembrane region" description="Helical" evidence="1">
    <location>
        <begin position="186"/>
        <end position="209"/>
    </location>
</feature>
<name>A0AA35YQD3_LACSI</name>
<feature type="transmembrane region" description="Helical" evidence="1">
    <location>
        <begin position="6"/>
        <end position="22"/>
    </location>
</feature>